<dbReference type="SUPFAM" id="SSF52540">
    <property type="entry name" value="P-loop containing nucleoside triphosphate hydrolases"/>
    <property type="match status" value="1"/>
</dbReference>
<dbReference type="EMBL" id="RBDY01000001">
    <property type="protein sequence ID" value="RKN27620.1"/>
    <property type="molecule type" value="Genomic_DNA"/>
</dbReference>
<sequence length="191" mass="20479">MIAAPDDGLAGLPERVRALPPSCGAARLVGIDGHAGSGKSTLADRLSAALGGAPVVRLDDFASHASFFGWTEPLTRQVLRPLAAGRTARYLAYDWERGAFTGARTLDPAPVVLLEGVGAGRRALRPWLALLIWLDVPAPIAWKRGRHRDGPGLGGFWDRWEAAESAHFVKDPSRPFADILMVSRGGHHHVC</sequence>
<proteinExistence type="predicted"/>
<dbReference type="RefSeq" id="WP_120694981.1">
    <property type="nucleotide sequence ID" value="NZ_RBDX01000001.1"/>
</dbReference>
<dbReference type="EMBL" id="RBDX01000001">
    <property type="protein sequence ID" value="RKN12616.1"/>
    <property type="molecule type" value="Genomic_DNA"/>
</dbReference>
<dbReference type="OrthoDB" id="3237545at2"/>
<dbReference type="Gene3D" id="3.40.50.300">
    <property type="entry name" value="P-loop containing nucleotide triphosphate hydrolases"/>
    <property type="match status" value="1"/>
</dbReference>
<evidence type="ECO:0000313" key="4">
    <source>
        <dbReference type="Proteomes" id="UP000275024"/>
    </source>
</evidence>
<evidence type="ECO:0000313" key="3">
    <source>
        <dbReference type="Proteomes" id="UP000268652"/>
    </source>
</evidence>
<dbReference type="Proteomes" id="UP000268652">
    <property type="component" value="Unassembled WGS sequence"/>
</dbReference>
<protein>
    <recommendedName>
        <fullName evidence="5">Uridine kinase</fullName>
    </recommendedName>
</protein>
<evidence type="ECO:0000313" key="2">
    <source>
        <dbReference type="EMBL" id="RKN27620.1"/>
    </source>
</evidence>
<dbReference type="AlphaFoldDB" id="A0A3A9WXT4"/>
<reference evidence="3 4" key="1">
    <citation type="submission" date="2018-09" db="EMBL/GenBank/DDBJ databases">
        <title>Streptomyces sp. nov. DS1-2, an endophytic actinomycete isolated from roots of Dendrobium scabrilingue.</title>
        <authorList>
            <person name="Kuncharoen N."/>
            <person name="Kudo T."/>
            <person name="Ohkuma M."/>
            <person name="Yuki M."/>
            <person name="Tanasupawat S."/>
        </authorList>
    </citation>
    <scope>NUCLEOTIDE SEQUENCE [LARGE SCALE GENOMIC DNA]</scope>
    <source>
        <strain evidence="1 4">AZ1-7</strain>
        <strain evidence="2 3">DS1-2</strain>
    </source>
</reference>
<name>A0A3A9WXT4_9ACTN</name>
<organism evidence="1 4">
    <name type="scientific">Streptomyces radicis</name>
    <dbReference type="NCBI Taxonomy" id="1750517"/>
    <lineage>
        <taxon>Bacteria</taxon>
        <taxon>Bacillati</taxon>
        <taxon>Actinomycetota</taxon>
        <taxon>Actinomycetes</taxon>
        <taxon>Kitasatosporales</taxon>
        <taxon>Streptomycetaceae</taxon>
        <taxon>Streptomyces</taxon>
    </lineage>
</organism>
<dbReference type="Proteomes" id="UP000275024">
    <property type="component" value="Unassembled WGS sequence"/>
</dbReference>
<comment type="caution">
    <text evidence="1">The sequence shown here is derived from an EMBL/GenBank/DDBJ whole genome shotgun (WGS) entry which is preliminary data.</text>
</comment>
<accession>A0A3A9WXT4</accession>
<keyword evidence="3" id="KW-1185">Reference proteome</keyword>
<evidence type="ECO:0000313" key="1">
    <source>
        <dbReference type="EMBL" id="RKN12616.1"/>
    </source>
</evidence>
<evidence type="ECO:0008006" key="5">
    <source>
        <dbReference type="Google" id="ProtNLM"/>
    </source>
</evidence>
<gene>
    <name evidence="2" type="ORF">D7318_01610</name>
    <name evidence="1" type="ORF">D7319_01285</name>
</gene>
<dbReference type="InterPro" id="IPR027417">
    <property type="entry name" value="P-loop_NTPase"/>
</dbReference>